<dbReference type="GO" id="GO:0046872">
    <property type="term" value="F:metal ion binding"/>
    <property type="evidence" value="ECO:0007669"/>
    <property type="project" value="UniProtKB-KW"/>
</dbReference>
<feature type="region of interest" description="Disordered" evidence="7">
    <location>
        <begin position="327"/>
        <end position="405"/>
    </location>
</feature>
<evidence type="ECO:0000256" key="4">
    <source>
        <dbReference type="ARBA" id="ARBA00023002"/>
    </source>
</evidence>
<feature type="compositionally biased region" description="Acidic residues" evidence="7">
    <location>
        <begin position="503"/>
        <end position="532"/>
    </location>
</feature>
<keyword evidence="5" id="KW-0408">Iron</keyword>
<dbReference type="SUPFAM" id="SSF51197">
    <property type="entry name" value="Clavaminate synthase-like"/>
    <property type="match status" value="1"/>
</dbReference>
<evidence type="ECO:0000256" key="7">
    <source>
        <dbReference type="SAM" id="MobiDB-lite"/>
    </source>
</evidence>
<dbReference type="Gene3D" id="2.60.120.650">
    <property type="entry name" value="Cupin"/>
    <property type="match status" value="1"/>
</dbReference>
<name>A0A5A8BZ82_CAFRO</name>
<dbReference type="AlphaFoldDB" id="A0A5A8BZ82"/>
<dbReference type="SMART" id="SM00558">
    <property type="entry name" value="JmjC"/>
    <property type="match status" value="1"/>
</dbReference>
<dbReference type="Proteomes" id="UP000323011">
    <property type="component" value="Unassembled WGS sequence"/>
</dbReference>
<evidence type="ECO:0000256" key="6">
    <source>
        <dbReference type="ARBA" id="ARBA00023242"/>
    </source>
</evidence>
<dbReference type="PROSITE" id="PS51184">
    <property type="entry name" value="JMJC"/>
    <property type="match status" value="1"/>
</dbReference>
<reference evidence="10 11" key="1">
    <citation type="submission" date="2019-07" db="EMBL/GenBank/DDBJ databases">
        <title>Genomes of Cafeteria roenbergensis.</title>
        <authorList>
            <person name="Fischer M.G."/>
            <person name="Hackl T."/>
            <person name="Roman M."/>
        </authorList>
    </citation>
    <scope>NUCLEOTIDE SEQUENCE [LARGE SCALE GENOMIC DNA]</scope>
    <source>
        <strain evidence="10 11">BVI</strain>
    </source>
</reference>
<dbReference type="PANTHER" id="PTHR12461:SF106">
    <property type="entry name" value="BIFUNCTIONAL PEPTIDASE AND ARGINYL-HYDROXYLASE JMJD5"/>
    <property type="match status" value="1"/>
</dbReference>
<comment type="caution">
    <text evidence="10">The sequence shown here is derived from an EMBL/GenBank/DDBJ whole genome shotgun (WGS) entry which is preliminary data.</text>
</comment>
<dbReference type="PANTHER" id="PTHR12461">
    <property type="entry name" value="HYPOXIA-INDUCIBLE FACTOR 1 ALPHA INHIBITOR-RELATED"/>
    <property type="match status" value="1"/>
</dbReference>
<proteinExistence type="predicted"/>
<evidence type="ECO:0000256" key="8">
    <source>
        <dbReference type="SAM" id="SignalP"/>
    </source>
</evidence>
<feature type="region of interest" description="Disordered" evidence="7">
    <location>
        <begin position="453"/>
        <end position="532"/>
    </location>
</feature>
<dbReference type="InterPro" id="IPR041667">
    <property type="entry name" value="Cupin_8"/>
</dbReference>
<organism evidence="10 11">
    <name type="scientific">Cafeteria roenbergensis</name>
    <name type="common">Marine flagellate</name>
    <dbReference type="NCBI Taxonomy" id="33653"/>
    <lineage>
        <taxon>Eukaryota</taxon>
        <taxon>Sar</taxon>
        <taxon>Stramenopiles</taxon>
        <taxon>Bigyra</taxon>
        <taxon>Opalozoa</taxon>
        <taxon>Bicosoecida</taxon>
        <taxon>Cafeteriaceae</taxon>
        <taxon>Cafeteria</taxon>
    </lineage>
</organism>
<accession>A0A5A8BZ82</accession>
<feature type="chain" id="PRO_5022777000" description="JmjC domain-containing protein" evidence="8">
    <location>
        <begin position="29"/>
        <end position="532"/>
    </location>
</feature>
<keyword evidence="3" id="KW-0479">Metal-binding</keyword>
<evidence type="ECO:0000256" key="1">
    <source>
        <dbReference type="ARBA" id="ARBA00001954"/>
    </source>
</evidence>
<protein>
    <recommendedName>
        <fullName evidence="9">JmjC domain-containing protein</fullName>
    </recommendedName>
</protein>
<dbReference type="InterPro" id="IPR003347">
    <property type="entry name" value="JmjC_dom"/>
</dbReference>
<comment type="cofactor">
    <cofactor evidence="1">
        <name>Fe(2+)</name>
        <dbReference type="ChEBI" id="CHEBI:29033"/>
    </cofactor>
</comment>
<dbReference type="EMBL" id="VLTN01000106">
    <property type="protein sequence ID" value="KAA0146006.1"/>
    <property type="molecule type" value="Genomic_DNA"/>
</dbReference>
<evidence type="ECO:0000313" key="11">
    <source>
        <dbReference type="Proteomes" id="UP000323011"/>
    </source>
</evidence>
<gene>
    <name evidence="10" type="ORF">FNF29_08303</name>
</gene>
<evidence type="ECO:0000313" key="10">
    <source>
        <dbReference type="EMBL" id="KAA0146006.1"/>
    </source>
</evidence>
<dbReference type="Pfam" id="PF13621">
    <property type="entry name" value="Cupin_8"/>
    <property type="match status" value="1"/>
</dbReference>
<evidence type="ECO:0000256" key="2">
    <source>
        <dbReference type="ARBA" id="ARBA00004123"/>
    </source>
</evidence>
<feature type="signal peptide" evidence="8">
    <location>
        <begin position="1"/>
        <end position="28"/>
    </location>
</feature>
<dbReference type="GO" id="GO:0005634">
    <property type="term" value="C:nucleus"/>
    <property type="evidence" value="ECO:0007669"/>
    <property type="project" value="UniProtKB-SubCell"/>
</dbReference>
<evidence type="ECO:0000256" key="3">
    <source>
        <dbReference type="ARBA" id="ARBA00022723"/>
    </source>
</evidence>
<keyword evidence="4" id="KW-0560">Oxidoreductase</keyword>
<dbReference type="GO" id="GO:0016491">
    <property type="term" value="F:oxidoreductase activity"/>
    <property type="evidence" value="ECO:0007669"/>
    <property type="project" value="UniProtKB-KW"/>
</dbReference>
<feature type="compositionally biased region" description="Basic and acidic residues" evidence="7">
    <location>
        <begin position="370"/>
        <end position="383"/>
    </location>
</feature>
<comment type="subcellular location">
    <subcellularLocation>
        <location evidence="2">Nucleus</location>
    </subcellularLocation>
</comment>
<feature type="domain" description="JmjC" evidence="9">
    <location>
        <begin position="180"/>
        <end position="331"/>
    </location>
</feature>
<feature type="compositionally biased region" description="Basic and acidic residues" evidence="7">
    <location>
        <begin position="472"/>
        <end position="489"/>
    </location>
</feature>
<evidence type="ECO:0000256" key="5">
    <source>
        <dbReference type="ARBA" id="ARBA00023004"/>
    </source>
</evidence>
<evidence type="ECO:0000259" key="9">
    <source>
        <dbReference type="PROSITE" id="PS51184"/>
    </source>
</evidence>
<keyword evidence="8" id="KW-0732">Signal</keyword>
<sequence length="532" mass="58357">MRVAGVLATAALGHVLCTAIWLAAMASADDVPRGHLRPLGAHRKPEKGIAVVVGFPPAREFFERFVAKKTPVVMRGAADGWPARAVWTDDYLRKLIGRRRVEVEFHKKEDRSGDGDTVTVNRFLDLYNMDSLANQTVSELDGAFCPNGTDFSTKVTELNDASQVDAGKLGGKGGIYLVHEASGRLLGDLWLPREYLGFMRTLVRAPVMWMSSGGTSSVLHNDGDDNINCVIDGRKLIVLMNASYEEDVYHGTQWSGYGSRSPVDTSRVDLVKWPRLANVPWYHIELFPGDCVFMPTAWLHAVRAPPGRSIAVNVWFNPALEPDWEAAEREVRDAPDPSPLPQPGSAGEPGMWEDGVSGSWQAAGMDDTWQPERLEASDDESLRARGVPASSRRAGESAPRAADSVRRLPMSSSAWGFNASPGGNTEVADDKLAKFLYRDALWLDRWLDGATTSLVPPWSDEPVPIPPWLEGAVKERLETGSDTPRRDDGEPPEDLPSTRGGEFPEDLDDEDAAEEGGEGYDEDEEAYGEPVY</sequence>
<keyword evidence="6" id="KW-0539">Nucleus</keyword>
<keyword evidence="11" id="KW-1185">Reference proteome</keyword>